<dbReference type="GO" id="GO:0034455">
    <property type="term" value="C:t-UTP complex"/>
    <property type="evidence" value="ECO:0007669"/>
    <property type="project" value="TreeGrafter"/>
</dbReference>
<keyword evidence="1" id="KW-0539">Nucleus</keyword>
<feature type="region of interest" description="Disordered" evidence="2">
    <location>
        <begin position="2260"/>
        <end position="2283"/>
    </location>
</feature>
<evidence type="ECO:0000313" key="3">
    <source>
        <dbReference type="EMBL" id="CEM28675.1"/>
    </source>
</evidence>
<dbReference type="Proteomes" id="UP000041254">
    <property type="component" value="Unassembled WGS sequence"/>
</dbReference>
<dbReference type="GO" id="GO:0000462">
    <property type="term" value="P:maturation of SSU-rRNA from tricistronic rRNA transcript (SSU-rRNA, 5.8S rRNA, LSU-rRNA)"/>
    <property type="evidence" value="ECO:0007669"/>
    <property type="project" value="TreeGrafter"/>
</dbReference>
<feature type="compositionally biased region" description="Basic and acidic residues" evidence="2">
    <location>
        <begin position="1563"/>
        <end position="1576"/>
    </location>
</feature>
<dbReference type="VEuPathDB" id="CryptoDB:Vbra_17768"/>
<dbReference type="PANTHER" id="PTHR13457:SF1">
    <property type="entry name" value="HEAT REPEAT-CONTAINING PROTEIN 1"/>
    <property type="match status" value="1"/>
</dbReference>
<feature type="region of interest" description="Disordered" evidence="2">
    <location>
        <begin position="1562"/>
        <end position="1599"/>
    </location>
</feature>
<dbReference type="InterPro" id="IPR040191">
    <property type="entry name" value="UTP10"/>
</dbReference>
<keyword evidence="4" id="KW-1185">Reference proteome</keyword>
<keyword evidence="1" id="KW-0687">Ribonucleoprotein</keyword>
<accession>A0A0G4GGC5</accession>
<dbReference type="InterPro" id="IPR016024">
    <property type="entry name" value="ARM-type_fold"/>
</dbReference>
<dbReference type="EMBL" id="CDMY01000656">
    <property type="protein sequence ID" value="CEM28675.1"/>
    <property type="molecule type" value="Genomic_DNA"/>
</dbReference>
<dbReference type="GO" id="GO:0045943">
    <property type="term" value="P:positive regulation of transcription by RNA polymerase I"/>
    <property type="evidence" value="ECO:0007669"/>
    <property type="project" value="TreeGrafter"/>
</dbReference>
<evidence type="ECO:0000313" key="4">
    <source>
        <dbReference type="Proteomes" id="UP000041254"/>
    </source>
</evidence>
<dbReference type="STRING" id="1169540.A0A0G4GGC5"/>
<protein>
    <recommendedName>
        <fullName evidence="1">HEAT repeat-containing protein 1</fullName>
    </recommendedName>
</protein>
<gene>
    <name evidence="3" type="ORF">Vbra_17768</name>
</gene>
<keyword evidence="1" id="KW-0698">rRNA processing</keyword>
<dbReference type="PANTHER" id="PTHR13457">
    <property type="entry name" value="BAP28"/>
    <property type="match status" value="1"/>
</dbReference>
<feature type="compositionally biased region" description="Basic and acidic residues" evidence="2">
    <location>
        <begin position="1835"/>
        <end position="1851"/>
    </location>
</feature>
<keyword evidence="1" id="KW-0690">Ribosome biogenesis</keyword>
<organism evidence="3 4">
    <name type="scientific">Vitrella brassicaformis (strain CCMP3155)</name>
    <dbReference type="NCBI Taxonomy" id="1169540"/>
    <lineage>
        <taxon>Eukaryota</taxon>
        <taxon>Sar</taxon>
        <taxon>Alveolata</taxon>
        <taxon>Colpodellida</taxon>
        <taxon>Vitrellaceae</taxon>
        <taxon>Vitrella</taxon>
    </lineage>
</organism>
<dbReference type="OrthoDB" id="432468at2759"/>
<feature type="region of interest" description="Disordered" evidence="2">
    <location>
        <begin position="1814"/>
        <end position="1851"/>
    </location>
</feature>
<dbReference type="GO" id="GO:0032040">
    <property type="term" value="C:small-subunit processome"/>
    <property type="evidence" value="ECO:0007669"/>
    <property type="project" value="TreeGrafter"/>
</dbReference>
<evidence type="ECO:0000256" key="1">
    <source>
        <dbReference type="RuleBase" id="RU367065"/>
    </source>
</evidence>
<dbReference type="OMA" id="CHIAEDG"/>
<evidence type="ECO:0000256" key="2">
    <source>
        <dbReference type="SAM" id="MobiDB-lite"/>
    </source>
</evidence>
<proteinExistence type="inferred from homology"/>
<dbReference type="GO" id="GO:0030515">
    <property type="term" value="F:snoRNA binding"/>
    <property type="evidence" value="ECO:0007669"/>
    <property type="project" value="TreeGrafter"/>
</dbReference>
<sequence length="2575" mass="275943">MPSELEKQLQRLRTDRQIIAPPKRGVPSLLFDFRQAAFVEDSVIHELAANSFAELATEGGHESDGWGEVSAVFEGRRKDRSFMREDEAGEMDEMVGKLLDLLSPHLLREEAQHCLEYLIRQHSIQTHMPDHIISVFLPFHDSLPFAKLVALLNIPTHSQWAFLSSVRETLVPIKRSTLVNHIMGRDLSVLDAMAATLQRIVIQPKRRNLPYCTLFASVVCDCLGSGRREVSDGFVRKVLEVVISGLKRGGAKMKELRAACLAVLDALATTTPLSLPVTQSAIHPLVQTALKTTDGPVGLVPSLRVLTKLIDMHAAKREDGMPVGGVIPRKSVLALCGAKDDLLDALGQLDREQHDLSSLLTALVQSAIAVIADSHGGSDKATAPDDGQAAMGLLSSLFEVPEGESSAAGCVSQRYLYEITLALFDAFHSAARKPPAADDQQNGGPCHEPGPPALMEALRSLFKAIEVRDPAVIHQALGDTLKQCNAPCTPLVRFLTLSATAAGGAAMALPTKASNMSVYEALVDSNDQIRAQSVTAALSYIEERAAQESEEGSTALSSLATFVADRMFDTDTDTAHKVLSCSSLWRLVPADTSSSLLVSLLVRLVEDNTPPITITSAGDDRPAMTLLKALFASSRASRLLPLVLASIPPFCPPCLLPLLLTLLHAVNDYDTPEDLAAALGTDEANVEVFLGGLVGCVRSVSLGGLRVKGRRERGGGDGAGGLNQCKEVYGRCVSSLRQSRALFLRVTSPCLQPFTPPLLITIPQAITVEGGPIGGVWACGALLDVAVDALGSRASLTEEEDTVDRLKGMVQSLWEGVMQRKANGEEVHRGVKSCLNDGMTSLATLATRIDPTVPLTPTVQEKEPLIVTVTRMCLTDPQSFQAPLQAVLASSRPLALTAAMGVAIRSLSAPSGDTDVVASEAASVNGLSLVDEALKSEQRGGKGMPDQRVVVPALLLLMSPSRMVRTAAMQLVANPLRRGALCSAAGEENGTTGASVSLDKATWSMLQNALIRRQAEIEADQAMVASIVGSLVSQGEGDQKGGDPMRLGTAILQGISRMPTPIQASAIPLLNHLPLPTLLSCAMPLIQQAAEDAITAFQTQPPQEDQDHPGPPPAPCRTLLHVFSRLINDADQGRGSDSTSTASPGWSHFSSAYLSDVVTPIMDALTQQQQQPEGEGAAKEGTARLAWLLLPLTHPRVWASMDGQQQQQQSELVLSLAENGAKWPYRAGKEGGDGDGVVSGGVAGVLRRLVGHVVLDGTVVAACLDAIGSEQSSERAPRDVLLSEVVRTQLLHPSLPPSSPSLAAPLTVTLIRVAQAALPPPPPPASQDDHSQTPTHRVAQNLLASIAIQLQRDLAASPAAGEEDGDEEMQDAEEGTTVFTASLLYDALERLADSSLVLSPPLLSAVLRVAASSAACFAAREEGWGGEGLLERVMGILGNVAVRDAGVLADGVVLAALRAHLGPIVMADLLEDEGEMTTDETASVPLAIRRSRSVMHALLSPLTRLSFTDPSSHLSTTFTSIASDLIDAIGTEGALGCSLLLLCMAWEEGGAADVRKWAKRRNREKDVEEMVEEMSRRGKKRKKADGHGDEAGGGRWDTSSESVVTCGMEIMERYDPSAQMTAIGQLVRSAVGLYMRSADRDGIRAEWEAGEQQDLTSWETTLLPAAYLQSKTASDRSVASRVAILALKMAARFIESYTGAAGLDEAVCRGDEELRGMTDTLTALFYLQRLVDVVEAEGEEGDPHIDTLKTQCNAVIADTLKSVSPMSGLIRLALSCCHIAEDGDPDTDGGERFAPLVLQRLLSRMTTALKTLHRKVVSESSQEGRRAAKRRKKDHPTQAEREKASLPEAHRSSSAAAAPLYSRFLAYLARKVLRREPACPPPLLRHYWSFASALVELTGSLFGGVFADHVLPHVVGYFGERLPALWKEDLSADGRNDMLQVGVCVGSFVSSASASLDKDSLLAPGNQMVPAMLTAMETLLATQHTTDGSSTKSFCTSDRYHNFLATTLHALTSLTHRLGSVLLSHIDRCVTLAAHPLLTHLASRHEELRAAVDGFVCAVGERMPLRSVMPVVMGSVREGRWLKVCRAMETLGKAVGKADDETVAQQLSSLSKVFLLAFHLPAKAIDTLADQMVAEDPPPSPMTPLYWQPLIHRLYGGPTFASHAGLWEDVAIPLAIRGQGDAQRDRVLEGLLGASDAMTDEGDRREDDTTAVCGLAQVESAIADAFACLSAKLTDQQLRPLFIKLQRSARGKRVHVLSSKRLEEDEEGQETTEGSSEVEKSKEENRLAASARLFVLAYERMVRRTGGGLMASAYLPLIQPDLEAILLSCHQQALMLATRLKRLAASSGQSGAKPKGATIADMWVGQESEADKELRWRTWYWAEVALPCLLAIATSVKNLPSESTSDVFVSSLLPACVSLLDVLNLMPRIDSSHPLVQHDFTNSSSGGTAAENGGSTQISVGGVHLCLGVWTAVKCVAVAVGVRMSQEDTKLIEFTNLILQKLAHPNAKQKLAVVLLCDAVWSSCEAKLCCAMTQIMSALSELLDGDDEGVEAVARRWMRHMELYIGASIEEKLKR</sequence>
<dbReference type="InParanoid" id="A0A0G4GGC5"/>
<comment type="similarity">
    <text evidence="1">Belongs to the HEATR1/UTP10 family.</text>
</comment>
<comment type="subcellular location">
    <subcellularLocation>
        <location evidence="1">Nucleus</location>
        <location evidence="1">Nucleolus</location>
    </subcellularLocation>
</comment>
<reference evidence="3 4" key="1">
    <citation type="submission" date="2014-11" db="EMBL/GenBank/DDBJ databases">
        <authorList>
            <person name="Zhu J."/>
            <person name="Qi W."/>
            <person name="Song R."/>
        </authorList>
    </citation>
    <scope>NUCLEOTIDE SEQUENCE [LARGE SCALE GENOMIC DNA]</scope>
</reference>
<dbReference type="GO" id="GO:0030686">
    <property type="term" value="C:90S preribosome"/>
    <property type="evidence" value="ECO:0007669"/>
    <property type="project" value="TreeGrafter"/>
</dbReference>
<dbReference type="SUPFAM" id="SSF48371">
    <property type="entry name" value="ARM repeat"/>
    <property type="match status" value="1"/>
</dbReference>
<comment type="function">
    <text evidence="1">Involved in nucleolar processing of pre-18S ribosomal RNA.</text>
</comment>
<name>A0A0G4GGC5_VITBC</name>